<dbReference type="Proteomes" id="UP000001593">
    <property type="component" value="Unassembled WGS sequence"/>
</dbReference>
<evidence type="ECO:0000256" key="8">
    <source>
        <dbReference type="ARBA" id="ARBA00023136"/>
    </source>
</evidence>
<feature type="region of interest" description="Disordered" evidence="12">
    <location>
        <begin position="40"/>
        <end position="82"/>
    </location>
</feature>
<gene>
    <name evidence="14" type="ORF">NEMVEDRAFT_v1g90748</name>
</gene>
<dbReference type="AlphaFoldDB" id="A7RRI8"/>
<evidence type="ECO:0000256" key="11">
    <source>
        <dbReference type="ARBA" id="ARBA00031071"/>
    </source>
</evidence>
<dbReference type="InParanoid" id="A7RRI8"/>
<evidence type="ECO:0000313" key="15">
    <source>
        <dbReference type="Proteomes" id="UP000001593"/>
    </source>
</evidence>
<protein>
    <recommendedName>
        <fullName evidence="3">Translocon-associated protein subunit alpha</fullName>
    </recommendedName>
    <alternativeName>
        <fullName evidence="11">Signal sequence receptor subunit alpha</fullName>
    </alternativeName>
</protein>
<comment type="similarity">
    <text evidence="2">Belongs to the TRAP-alpha family.</text>
</comment>
<evidence type="ECO:0000313" key="14">
    <source>
        <dbReference type="EMBL" id="EDO46015.1"/>
    </source>
</evidence>
<keyword evidence="5" id="KW-0732">Signal</keyword>
<dbReference type="GO" id="GO:0005789">
    <property type="term" value="C:endoplasmic reticulum membrane"/>
    <property type="evidence" value="ECO:0007669"/>
    <property type="project" value="UniProtKB-SubCell"/>
</dbReference>
<dbReference type="PANTHER" id="PTHR12924">
    <property type="entry name" value="TRANSLOCON-ASSOCIATED PROTEIN, ALPHA SUBUNIT"/>
    <property type="match status" value="1"/>
</dbReference>
<evidence type="ECO:0000256" key="3">
    <source>
        <dbReference type="ARBA" id="ARBA00020280"/>
    </source>
</evidence>
<sequence length="291" mass="32951">MFRLLDKFILLSLLVLPATLLLCGNGRRLFLLAYGQEDPVDEESENTQATSDDADSGPEEEDSKSQKSEVEEEEEKEDALKPSPDADTVILFTKNTEQQFSAGLVSKCLVSFSNNGRNDFMVDMMEASLRYPQDYSYYIQNFTAFQYNTVVKPGHQASFEYAFRPHESFGGRPFGLSINLLYKDTDGKMYRDAVFNETVQLVESDEGMDGETFFLYLFIAAIALLLVMAAHYGLTSIKKSSSKAPIEMGTQQDGDIDYEWLPKETTTEFASKNSPRRSPRNRRQKRNTGDE</sequence>
<keyword evidence="6" id="KW-0256">Endoplasmic reticulum</keyword>
<evidence type="ECO:0000256" key="10">
    <source>
        <dbReference type="ARBA" id="ARBA00025854"/>
    </source>
</evidence>
<accession>A7RRI8</accession>
<organism evidence="14 15">
    <name type="scientific">Nematostella vectensis</name>
    <name type="common">Starlet sea anemone</name>
    <dbReference type="NCBI Taxonomy" id="45351"/>
    <lineage>
        <taxon>Eukaryota</taxon>
        <taxon>Metazoa</taxon>
        <taxon>Cnidaria</taxon>
        <taxon>Anthozoa</taxon>
        <taxon>Hexacorallia</taxon>
        <taxon>Actiniaria</taxon>
        <taxon>Edwardsiidae</taxon>
        <taxon>Nematostella</taxon>
    </lineage>
</organism>
<feature type="region of interest" description="Disordered" evidence="12">
    <location>
        <begin position="266"/>
        <end position="291"/>
    </location>
</feature>
<evidence type="ECO:0000256" key="7">
    <source>
        <dbReference type="ARBA" id="ARBA00022989"/>
    </source>
</evidence>
<comment type="subunit">
    <text evidence="10">Heterotetramer of TRAP-alpha, TRAP-beta, TRAP-delta and TRAP-gamma. Interacts with palmitoylated calnexin (CALX), the interaction is required for efficient folding of glycosylated proteins.</text>
</comment>
<name>A7RRI8_NEMVE</name>
<comment type="subcellular location">
    <subcellularLocation>
        <location evidence="1">Endoplasmic reticulum membrane</location>
        <topology evidence="1">Single-pass type I membrane protein</topology>
    </subcellularLocation>
</comment>
<dbReference type="EMBL" id="DS469531">
    <property type="protein sequence ID" value="EDO46015.1"/>
    <property type="molecule type" value="Genomic_DNA"/>
</dbReference>
<dbReference type="Pfam" id="PF03896">
    <property type="entry name" value="TRAP_alpha"/>
    <property type="match status" value="1"/>
</dbReference>
<dbReference type="PANTHER" id="PTHR12924:SF0">
    <property type="entry name" value="TRANSLOCON-ASSOCIATED PROTEIN SUBUNIT ALPHA"/>
    <property type="match status" value="1"/>
</dbReference>
<proteinExistence type="inferred from homology"/>
<dbReference type="OMA" id="TFPYSFT"/>
<dbReference type="eggNOG" id="KOG1631">
    <property type="taxonomic scope" value="Eukaryota"/>
</dbReference>
<dbReference type="STRING" id="45351.A7RRI8"/>
<evidence type="ECO:0000256" key="9">
    <source>
        <dbReference type="ARBA" id="ARBA00025620"/>
    </source>
</evidence>
<evidence type="ECO:0000256" key="5">
    <source>
        <dbReference type="ARBA" id="ARBA00022729"/>
    </source>
</evidence>
<evidence type="ECO:0000256" key="12">
    <source>
        <dbReference type="SAM" id="MobiDB-lite"/>
    </source>
</evidence>
<keyword evidence="7 13" id="KW-1133">Transmembrane helix</keyword>
<keyword evidence="4 13" id="KW-0812">Transmembrane</keyword>
<feature type="compositionally biased region" description="Basic residues" evidence="12">
    <location>
        <begin position="274"/>
        <end position="291"/>
    </location>
</feature>
<evidence type="ECO:0000256" key="6">
    <source>
        <dbReference type="ARBA" id="ARBA00022824"/>
    </source>
</evidence>
<dbReference type="GO" id="GO:0005783">
    <property type="term" value="C:endoplasmic reticulum"/>
    <property type="evidence" value="ECO:0000318"/>
    <property type="project" value="GO_Central"/>
</dbReference>
<evidence type="ECO:0000256" key="1">
    <source>
        <dbReference type="ARBA" id="ARBA00004115"/>
    </source>
</evidence>
<evidence type="ECO:0000256" key="4">
    <source>
        <dbReference type="ARBA" id="ARBA00022692"/>
    </source>
</evidence>
<dbReference type="HOGENOM" id="CLU_073618_0_0_1"/>
<evidence type="ECO:0000256" key="13">
    <source>
        <dbReference type="SAM" id="Phobius"/>
    </source>
</evidence>
<reference evidence="14 15" key="1">
    <citation type="journal article" date="2007" name="Science">
        <title>Sea anemone genome reveals ancestral eumetazoan gene repertoire and genomic organization.</title>
        <authorList>
            <person name="Putnam N.H."/>
            <person name="Srivastava M."/>
            <person name="Hellsten U."/>
            <person name="Dirks B."/>
            <person name="Chapman J."/>
            <person name="Salamov A."/>
            <person name="Terry A."/>
            <person name="Shapiro H."/>
            <person name="Lindquist E."/>
            <person name="Kapitonov V.V."/>
            <person name="Jurka J."/>
            <person name="Genikhovich G."/>
            <person name="Grigoriev I.V."/>
            <person name="Lucas S.M."/>
            <person name="Steele R.E."/>
            <person name="Finnerty J.R."/>
            <person name="Technau U."/>
            <person name="Martindale M.Q."/>
            <person name="Rokhsar D.S."/>
        </authorList>
    </citation>
    <scope>NUCLEOTIDE SEQUENCE [LARGE SCALE GENOMIC DNA]</scope>
    <source>
        <strain evidence="15">CH2 X CH6</strain>
    </source>
</reference>
<keyword evidence="15" id="KW-1185">Reference proteome</keyword>
<feature type="transmembrane region" description="Helical" evidence="13">
    <location>
        <begin position="213"/>
        <end position="234"/>
    </location>
</feature>
<dbReference type="PhylomeDB" id="A7RRI8"/>
<keyword evidence="8 13" id="KW-0472">Membrane</keyword>
<feature type="compositionally biased region" description="Acidic residues" evidence="12">
    <location>
        <begin position="52"/>
        <end position="62"/>
    </location>
</feature>
<evidence type="ECO:0000256" key="2">
    <source>
        <dbReference type="ARBA" id="ARBA00006776"/>
    </source>
</evidence>
<dbReference type="InterPro" id="IPR005595">
    <property type="entry name" value="TRAP_alpha"/>
</dbReference>
<comment type="function">
    <text evidence="9">TRAP proteins are part of a complex whose function is to bind calcium to the ER membrane and thereby regulate the retention of ER resident proteins. May be involved in the recycling of the translocation apparatus after completion of the translocation process or may function as a membrane-bound chaperone facilitating folding of translocated proteins.</text>
</comment>